<evidence type="ECO:0000313" key="2">
    <source>
        <dbReference type="EMBL" id="SDJ28487.1"/>
    </source>
</evidence>
<reference evidence="2 3" key="1">
    <citation type="submission" date="2016-10" db="EMBL/GenBank/DDBJ databases">
        <authorList>
            <person name="de Groot N.N."/>
        </authorList>
    </citation>
    <scope>NUCLEOTIDE SEQUENCE [LARGE SCALE GENOMIC DNA]</scope>
    <source>
        <strain evidence="2 3">CGMCC 1.10076</strain>
    </source>
</reference>
<protein>
    <submittedName>
        <fullName evidence="2">AIPR protein</fullName>
    </submittedName>
</protein>
<dbReference type="AlphaFoldDB" id="A0A1G8SH02"/>
<dbReference type="EMBL" id="FNEZ01000001">
    <property type="protein sequence ID" value="SDJ28487.1"/>
    <property type="molecule type" value="Genomic_DNA"/>
</dbReference>
<dbReference type="OrthoDB" id="9806213at2"/>
<dbReference type="STRING" id="1128970.SAMN04487935_0554"/>
<evidence type="ECO:0000313" key="3">
    <source>
        <dbReference type="Proteomes" id="UP000199580"/>
    </source>
</evidence>
<dbReference type="InterPro" id="IPR018891">
    <property type="entry name" value="AIPR_C"/>
</dbReference>
<dbReference type="Proteomes" id="UP000199580">
    <property type="component" value="Unassembled WGS sequence"/>
</dbReference>
<keyword evidence="3" id="KW-1185">Reference proteome</keyword>
<gene>
    <name evidence="2" type="ORF">SAMN04487935_0554</name>
</gene>
<dbReference type="Pfam" id="PF10592">
    <property type="entry name" value="AIPR"/>
    <property type="match status" value="1"/>
</dbReference>
<feature type="domain" description="Abortive phage infection protein C-terminal" evidence="1">
    <location>
        <begin position="240"/>
        <end position="534"/>
    </location>
</feature>
<sequence>MSKITVNRIKTYLLKNFDGKINLEDVNKKTADDQQRYFYTRALSAYSLTIAAGANLDDAADSITDGFNDNGIDAIYFDRQSKSLWLVQSKFIESGVGAMDNGDIEKFAKGVKKLIDGDFERFNDKIKNKSDDVLEALDDASVKIHIVLAYTGKALSVHNKLSINDLLEDQNDTEEILFFTDFNIDIAYKALETGVGSTPISEDIFISNWGHIEEPFKSYYGLISGTDLGILWEKYGRRLFTENIRSFLGNSNINDGILNVIKEEPDFFIYFNNGITILCNTIKKKPMGGSDKTIGAFTCHGIAVVNGAQTLGSIGSLAASNPEQLSKIKVFVKFISLEESPEGFGQRVTVSTNTQNKVEKKDFVSLDGEQARIKLELKLENIDYHYKRTDEKVSSDVSNFLLEEVGFALASFWPNVDYSTMVKKESGKIWDDVTKPPYTDLFNGNISAQQIIKITRIYRYVSNKMNDMAFKAYSRERSIYRYGNSLVAHIIFQEMSSEIFSDSYQNFEMFFETELPKIAEKYIKKLYLTVERNYSDSMIVYVLRNYTKCRDLKRLLSN</sequence>
<organism evidence="2 3">
    <name type="scientific">Flavobacterium noncentrifugens</name>
    <dbReference type="NCBI Taxonomy" id="1128970"/>
    <lineage>
        <taxon>Bacteria</taxon>
        <taxon>Pseudomonadati</taxon>
        <taxon>Bacteroidota</taxon>
        <taxon>Flavobacteriia</taxon>
        <taxon>Flavobacteriales</taxon>
        <taxon>Flavobacteriaceae</taxon>
        <taxon>Flavobacterium</taxon>
    </lineage>
</organism>
<proteinExistence type="predicted"/>
<name>A0A1G8SH02_9FLAO</name>
<accession>A0A1G8SH02</accession>
<evidence type="ECO:0000259" key="1">
    <source>
        <dbReference type="Pfam" id="PF10592"/>
    </source>
</evidence>
<dbReference type="RefSeq" id="WP_091391733.1">
    <property type="nucleotide sequence ID" value="NZ_BKAI01000002.1"/>
</dbReference>